<gene>
    <name evidence="13" type="ORF">EXIGLDRAFT_628633</name>
</gene>
<dbReference type="AlphaFoldDB" id="A0A165BW29"/>
<evidence type="ECO:0000256" key="10">
    <source>
        <dbReference type="RuleBase" id="RU004453"/>
    </source>
</evidence>
<dbReference type="InterPro" id="IPR003610">
    <property type="entry name" value="CBM5/12"/>
</dbReference>
<evidence type="ECO:0000256" key="2">
    <source>
        <dbReference type="ARBA" id="ARBA00012729"/>
    </source>
</evidence>
<dbReference type="GO" id="GO:0030246">
    <property type="term" value="F:carbohydrate binding"/>
    <property type="evidence" value="ECO:0007669"/>
    <property type="project" value="InterPro"/>
</dbReference>
<dbReference type="GO" id="GO:0008061">
    <property type="term" value="F:chitin binding"/>
    <property type="evidence" value="ECO:0007669"/>
    <property type="project" value="UniProtKB-KW"/>
</dbReference>
<dbReference type="Gene3D" id="3.20.20.80">
    <property type="entry name" value="Glycosidases"/>
    <property type="match status" value="1"/>
</dbReference>
<dbReference type="PANTHER" id="PTHR45708:SF49">
    <property type="entry name" value="ENDOCHITINASE"/>
    <property type="match status" value="1"/>
</dbReference>
<dbReference type="OrthoDB" id="6020543at2759"/>
<dbReference type="CDD" id="cd02877">
    <property type="entry name" value="GH18_hevamine_XipI_class_III"/>
    <property type="match status" value="1"/>
</dbReference>
<evidence type="ECO:0000313" key="14">
    <source>
        <dbReference type="Proteomes" id="UP000077266"/>
    </source>
</evidence>
<dbReference type="PANTHER" id="PTHR45708">
    <property type="entry name" value="ENDOCHITINASE"/>
    <property type="match status" value="1"/>
</dbReference>
<comment type="similarity">
    <text evidence="10">Belongs to the glycosyl hydrolase 18 family.</text>
</comment>
<dbReference type="InterPro" id="IPR001579">
    <property type="entry name" value="Glyco_hydro_18_chit_AS"/>
</dbReference>
<evidence type="ECO:0000259" key="12">
    <source>
        <dbReference type="PROSITE" id="PS51910"/>
    </source>
</evidence>
<keyword evidence="8" id="KW-0624">Polysaccharide degradation</keyword>
<dbReference type="InterPro" id="IPR036573">
    <property type="entry name" value="CBM_sf_5/12"/>
</dbReference>
<dbReference type="EMBL" id="KV426399">
    <property type="protein sequence ID" value="KZV81345.1"/>
    <property type="molecule type" value="Genomic_DNA"/>
</dbReference>
<dbReference type="Proteomes" id="UP000077266">
    <property type="component" value="Unassembled WGS sequence"/>
</dbReference>
<evidence type="ECO:0000256" key="3">
    <source>
        <dbReference type="ARBA" id="ARBA00022669"/>
    </source>
</evidence>
<dbReference type="InterPro" id="IPR045321">
    <property type="entry name" value="Cts1-like"/>
</dbReference>
<dbReference type="PROSITE" id="PS01095">
    <property type="entry name" value="GH18_1"/>
    <property type="match status" value="1"/>
</dbReference>
<reference evidence="13 14" key="1">
    <citation type="journal article" date="2016" name="Mol. Biol. Evol.">
        <title>Comparative Genomics of Early-Diverging Mushroom-Forming Fungi Provides Insights into the Origins of Lignocellulose Decay Capabilities.</title>
        <authorList>
            <person name="Nagy L.G."/>
            <person name="Riley R."/>
            <person name="Tritt A."/>
            <person name="Adam C."/>
            <person name="Daum C."/>
            <person name="Floudas D."/>
            <person name="Sun H."/>
            <person name="Yadav J.S."/>
            <person name="Pangilinan J."/>
            <person name="Larsson K.H."/>
            <person name="Matsuura K."/>
            <person name="Barry K."/>
            <person name="Labutti K."/>
            <person name="Kuo R."/>
            <person name="Ohm R.A."/>
            <person name="Bhattacharya S.S."/>
            <person name="Shirouzu T."/>
            <person name="Yoshinaga Y."/>
            <person name="Martin F.M."/>
            <person name="Grigoriev I.V."/>
            <person name="Hibbett D.S."/>
        </authorList>
    </citation>
    <scope>NUCLEOTIDE SEQUENCE [LARGE SCALE GENOMIC DNA]</scope>
    <source>
        <strain evidence="13 14">HHB12029</strain>
    </source>
</reference>
<feature type="region of interest" description="Disordered" evidence="11">
    <location>
        <begin position="359"/>
        <end position="439"/>
    </location>
</feature>
<organism evidence="13 14">
    <name type="scientific">Exidia glandulosa HHB12029</name>
    <dbReference type="NCBI Taxonomy" id="1314781"/>
    <lineage>
        <taxon>Eukaryota</taxon>
        <taxon>Fungi</taxon>
        <taxon>Dikarya</taxon>
        <taxon>Basidiomycota</taxon>
        <taxon>Agaricomycotina</taxon>
        <taxon>Agaricomycetes</taxon>
        <taxon>Auriculariales</taxon>
        <taxon>Exidiaceae</taxon>
        <taxon>Exidia</taxon>
    </lineage>
</organism>
<dbReference type="Gene3D" id="2.10.10.20">
    <property type="entry name" value="Carbohydrate-binding module superfamily 5/12"/>
    <property type="match status" value="1"/>
</dbReference>
<dbReference type="GO" id="GO:0005576">
    <property type="term" value="C:extracellular region"/>
    <property type="evidence" value="ECO:0007669"/>
    <property type="project" value="InterPro"/>
</dbReference>
<dbReference type="GO" id="GO:0008843">
    <property type="term" value="F:endochitinase activity"/>
    <property type="evidence" value="ECO:0007669"/>
    <property type="project" value="UniProtKB-EC"/>
</dbReference>
<evidence type="ECO:0000256" key="5">
    <source>
        <dbReference type="ARBA" id="ARBA00023024"/>
    </source>
</evidence>
<dbReference type="InterPro" id="IPR001223">
    <property type="entry name" value="Glyco_hydro18_cat"/>
</dbReference>
<feature type="compositionally biased region" description="Polar residues" evidence="11">
    <location>
        <begin position="416"/>
        <end position="426"/>
    </location>
</feature>
<evidence type="ECO:0000256" key="6">
    <source>
        <dbReference type="ARBA" id="ARBA00023277"/>
    </source>
</evidence>
<dbReference type="InParanoid" id="A0A165BW29"/>
<keyword evidence="5" id="KW-0146">Chitin degradation</keyword>
<feature type="compositionally biased region" description="Low complexity" evidence="11">
    <location>
        <begin position="370"/>
        <end position="405"/>
    </location>
</feature>
<dbReference type="GO" id="GO:0006032">
    <property type="term" value="P:chitin catabolic process"/>
    <property type="evidence" value="ECO:0007669"/>
    <property type="project" value="UniProtKB-KW"/>
</dbReference>
<feature type="domain" description="GH18" evidence="12">
    <location>
        <begin position="16"/>
        <end position="310"/>
    </location>
</feature>
<dbReference type="SMART" id="SM00495">
    <property type="entry name" value="ChtBD3"/>
    <property type="match status" value="1"/>
</dbReference>
<dbReference type="PROSITE" id="PS51910">
    <property type="entry name" value="GH18_2"/>
    <property type="match status" value="1"/>
</dbReference>
<evidence type="ECO:0000313" key="13">
    <source>
        <dbReference type="EMBL" id="KZV81345.1"/>
    </source>
</evidence>
<keyword evidence="6" id="KW-0119">Carbohydrate metabolism</keyword>
<dbReference type="EC" id="3.2.1.14" evidence="2"/>
<dbReference type="SUPFAM" id="SSF51055">
    <property type="entry name" value="Carbohydrate binding domain"/>
    <property type="match status" value="1"/>
</dbReference>
<keyword evidence="4 9" id="KW-0378">Hydrolase</keyword>
<evidence type="ECO:0000256" key="7">
    <source>
        <dbReference type="ARBA" id="ARBA00023295"/>
    </source>
</evidence>
<evidence type="ECO:0000256" key="9">
    <source>
        <dbReference type="RuleBase" id="RU000489"/>
    </source>
</evidence>
<comment type="catalytic activity">
    <reaction evidence="1">
        <text>Random endo-hydrolysis of N-acetyl-beta-D-glucosaminide (1-&gt;4)-beta-linkages in chitin and chitodextrins.</text>
        <dbReference type="EC" id="3.2.1.14"/>
    </reaction>
</comment>
<dbReference type="Pfam" id="PF00704">
    <property type="entry name" value="Glyco_hydro_18"/>
    <property type="match status" value="1"/>
</dbReference>
<protein>
    <recommendedName>
        <fullName evidence="2">chitinase</fullName>
        <ecNumber evidence="2">3.2.1.14</ecNumber>
    </recommendedName>
</protein>
<dbReference type="SUPFAM" id="SSF51445">
    <property type="entry name" value="(Trans)glycosidases"/>
    <property type="match status" value="1"/>
</dbReference>
<proteinExistence type="inferred from homology"/>
<accession>A0A165BW29</accession>
<keyword evidence="14" id="KW-1185">Reference proteome</keyword>
<dbReference type="InterPro" id="IPR050542">
    <property type="entry name" value="Glycosyl_Hydrlase18_Chitinase"/>
</dbReference>
<evidence type="ECO:0000256" key="1">
    <source>
        <dbReference type="ARBA" id="ARBA00000822"/>
    </source>
</evidence>
<dbReference type="InterPro" id="IPR017853">
    <property type="entry name" value="GH"/>
</dbReference>
<keyword evidence="7 9" id="KW-0326">Glycosidase</keyword>
<evidence type="ECO:0000256" key="4">
    <source>
        <dbReference type="ARBA" id="ARBA00022801"/>
    </source>
</evidence>
<name>A0A165BW29_EXIGL</name>
<keyword evidence="3" id="KW-0147">Chitin-binding</keyword>
<dbReference type="STRING" id="1314781.A0A165BW29"/>
<evidence type="ECO:0000256" key="8">
    <source>
        <dbReference type="ARBA" id="ARBA00023326"/>
    </source>
</evidence>
<sequence>MARCIQAIRPRTRCAQNLVRSLPNAHVTLLQQRLSFYCGDDSPVDVFPLAFLNTFYAQGNLPSLDLANICSTSNQPAFPGTSLPDCSFMAADIKQCQAKGKIVTLSLGGATANTSFESDDQGMAFAQTLWDLFLGGSSKTRPFGDAVLDGLDMDIEGGSKTGHIAFILKIRQLAASSEKKYYITAAPQCPYPDMNLQSTLNKASFDAVYVQFYNNFCSLPKFNSTAFNFGVWDVWSKTLSPNKDIKVYVGAPGSPGSAGSGYVDIDTLKTIAKTMRNAFPSFGGVMYWDMSSAYANGRMDKQIKDAMVANGGTGFTFPSCDAPHFGQGQTYEQGSKVSYNGYIWQANYWAQSTPSIDTPGGDWTPVSACGSGSVGTPSSVSPDPASSSVRSPTPTSTAPPSDSVPQNDGDAPENAGNPTGTATSPGCTDCSVPTIDPGLVPQKALRARCVVRPPTARRRRK</sequence>
<evidence type="ECO:0000256" key="11">
    <source>
        <dbReference type="SAM" id="MobiDB-lite"/>
    </source>
</evidence>
<dbReference type="GO" id="GO:0000272">
    <property type="term" value="P:polysaccharide catabolic process"/>
    <property type="evidence" value="ECO:0007669"/>
    <property type="project" value="UniProtKB-KW"/>
</dbReference>